<keyword evidence="4" id="KW-1185">Reference proteome</keyword>
<dbReference type="Pfam" id="PF25545">
    <property type="entry name" value="DUF7924"/>
    <property type="match status" value="1"/>
</dbReference>
<sequence>MLMWQRMAFSSPPQPFHRISQQTSSPTTAKSQFSKKSRNATYLSEQSPTCEEDTKLKETDFQPKSIKDPVNPAYESHTESVYSVVSEWLESIDSSTPTESNDLVSTQLTSSALNMFNREDANAFAMPPAPASAVSGVSVGNAASELSARSAASSKSAKRLVQDRSYRSLNLVSHNIRLRQPHEEIPEYIARLINEIRQDRVSPEPSLDSIRQDSALAKLEWAASSESEVEKYFSTKVFPDPDPNESLQRTDRHPMAPHTIPKVATSNYKLATPVPDILYGYNRDMAFPRHTVHLLATETESIANSQDLIYPFFDIEFKGEDGSLWEGTNQCLAGSASCVNMVEALNDRLEESKNNKVQPIDSAAFSVTMSGTEARLFVTWKENNKYSMAKVESFLLQSPDHYLKFRKLLRNILDWGRNRRLSEIKGVLDVIFEGDGGRSGASERVKSREPPFDGSSLRKGKRLRVRE</sequence>
<evidence type="ECO:0000256" key="1">
    <source>
        <dbReference type="SAM" id="MobiDB-lite"/>
    </source>
</evidence>
<gene>
    <name evidence="3" type="ORF">GX50_05371</name>
</gene>
<comment type="caution">
    <text evidence="3">The sequence shown here is derived from an EMBL/GenBank/DDBJ whole genome shotgun (WGS) entry which is preliminary data.</text>
</comment>
<evidence type="ECO:0000259" key="2">
    <source>
        <dbReference type="Pfam" id="PF25545"/>
    </source>
</evidence>
<dbReference type="Proteomes" id="UP000226031">
    <property type="component" value="Unassembled WGS sequence"/>
</dbReference>
<feature type="compositionally biased region" description="Basic and acidic residues" evidence="1">
    <location>
        <begin position="441"/>
        <end position="451"/>
    </location>
</feature>
<proteinExistence type="predicted"/>
<name>A0A2B7ZFA7_9EURO</name>
<dbReference type="EMBL" id="PDND01000112">
    <property type="protein sequence ID" value="PGH31873.1"/>
    <property type="molecule type" value="Genomic_DNA"/>
</dbReference>
<dbReference type="STRING" id="73230.A0A2B7ZFA7"/>
<feature type="region of interest" description="Disordered" evidence="1">
    <location>
        <begin position="1"/>
        <end position="57"/>
    </location>
</feature>
<feature type="compositionally biased region" description="Basic residues" evidence="1">
    <location>
        <begin position="458"/>
        <end position="467"/>
    </location>
</feature>
<dbReference type="PANTHER" id="PTHR42470">
    <property type="entry name" value="VAST DOMAIN-CONTAINING PROTEIN"/>
    <property type="match status" value="1"/>
</dbReference>
<evidence type="ECO:0000313" key="4">
    <source>
        <dbReference type="Proteomes" id="UP000226031"/>
    </source>
</evidence>
<dbReference type="VEuPathDB" id="FungiDB:EMCG_04943"/>
<accession>A0A2B7ZFA7</accession>
<reference evidence="3 4" key="1">
    <citation type="submission" date="2017-10" db="EMBL/GenBank/DDBJ databases">
        <title>Comparative genomics in systemic dimorphic fungi from Ajellomycetaceae.</title>
        <authorList>
            <person name="Munoz J.F."/>
            <person name="Mcewen J.G."/>
            <person name="Clay O.K."/>
            <person name="Cuomo C.A."/>
        </authorList>
    </citation>
    <scope>NUCLEOTIDE SEQUENCE [LARGE SCALE GENOMIC DNA]</scope>
    <source>
        <strain evidence="3 4">UAMH4076</strain>
    </source>
</reference>
<organism evidence="3 4">
    <name type="scientific">[Emmonsia] crescens</name>
    <dbReference type="NCBI Taxonomy" id="73230"/>
    <lineage>
        <taxon>Eukaryota</taxon>
        <taxon>Fungi</taxon>
        <taxon>Dikarya</taxon>
        <taxon>Ascomycota</taxon>
        <taxon>Pezizomycotina</taxon>
        <taxon>Eurotiomycetes</taxon>
        <taxon>Eurotiomycetidae</taxon>
        <taxon>Onygenales</taxon>
        <taxon>Ajellomycetaceae</taxon>
        <taxon>Emergomyces</taxon>
    </lineage>
</organism>
<feature type="domain" description="DUF7924" evidence="2">
    <location>
        <begin position="224"/>
        <end position="426"/>
    </location>
</feature>
<feature type="compositionally biased region" description="Polar residues" evidence="1">
    <location>
        <begin position="39"/>
        <end position="49"/>
    </location>
</feature>
<evidence type="ECO:0000313" key="3">
    <source>
        <dbReference type="EMBL" id="PGH31873.1"/>
    </source>
</evidence>
<protein>
    <recommendedName>
        <fullName evidence="2">DUF7924 domain-containing protein</fullName>
    </recommendedName>
</protein>
<feature type="region of interest" description="Disordered" evidence="1">
    <location>
        <begin position="436"/>
        <end position="467"/>
    </location>
</feature>
<dbReference type="PANTHER" id="PTHR42470:SF1">
    <property type="entry name" value="VAST DOMAIN-CONTAINING PROTEIN"/>
    <property type="match status" value="1"/>
</dbReference>
<dbReference type="InterPro" id="IPR057684">
    <property type="entry name" value="DUF7924"/>
</dbReference>
<feature type="compositionally biased region" description="Polar residues" evidence="1">
    <location>
        <begin position="19"/>
        <end position="32"/>
    </location>
</feature>
<dbReference type="AlphaFoldDB" id="A0A2B7ZFA7"/>